<dbReference type="PROSITE" id="PS00167">
    <property type="entry name" value="TRP_SYNTHASE_ALPHA"/>
    <property type="match status" value="1"/>
</dbReference>
<dbReference type="Gene3D" id="3.20.20.70">
    <property type="entry name" value="Aldolase class I"/>
    <property type="match status" value="1"/>
</dbReference>
<dbReference type="HAMAP" id="MF_00131">
    <property type="entry name" value="Trp_synth_alpha"/>
    <property type="match status" value="1"/>
</dbReference>
<keyword evidence="4 8" id="KW-0822">Tryptophan biosynthesis</keyword>
<dbReference type="RefSeq" id="WP_213235509.1">
    <property type="nucleotide sequence ID" value="NZ_JAHBCL010000004.1"/>
</dbReference>
<evidence type="ECO:0000256" key="5">
    <source>
        <dbReference type="ARBA" id="ARBA00023141"/>
    </source>
</evidence>
<dbReference type="NCBIfam" id="TIGR00262">
    <property type="entry name" value="trpA"/>
    <property type="match status" value="1"/>
</dbReference>
<keyword evidence="3 8" id="KW-0028">Amino-acid biosynthesis</keyword>
<comment type="similarity">
    <text evidence="8 9">Belongs to the TrpA family.</text>
</comment>
<dbReference type="InterPro" id="IPR018204">
    <property type="entry name" value="Trp_synthase_alpha_AS"/>
</dbReference>
<evidence type="ECO:0000313" key="10">
    <source>
        <dbReference type="EMBL" id="MBS7525725.1"/>
    </source>
</evidence>
<keyword evidence="6 8" id="KW-0456">Lyase</keyword>
<dbReference type="PANTHER" id="PTHR43406:SF1">
    <property type="entry name" value="TRYPTOPHAN SYNTHASE ALPHA CHAIN, CHLOROPLASTIC"/>
    <property type="match status" value="1"/>
</dbReference>
<protein>
    <recommendedName>
        <fullName evidence="8">Tryptophan synthase alpha chain</fullName>
        <ecNumber evidence="8">4.2.1.20</ecNumber>
    </recommendedName>
</protein>
<evidence type="ECO:0000256" key="8">
    <source>
        <dbReference type="HAMAP-Rule" id="MF_00131"/>
    </source>
</evidence>
<feature type="active site" description="Proton acceptor" evidence="8">
    <location>
        <position position="44"/>
    </location>
</feature>
<comment type="pathway">
    <text evidence="1 8">Amino-acid biosynthesis; L-tryptophan biosynthesis; L-tryptophan from chorismate: step 5/5.</text>
</comment>
<dbReference type="Proteomes" id="UP000746471">
    <property type="component" value="Unassembled WGS sequence"/>
</dbReference>
<dbReference type="InterPro" id="IPR011060">
    <property type="entry name" value="RibuloseP-bd_barrel"/>
</dbReference>
<dbReference type="CDD" id="cd04724">
    <property type="entry name" value="Tryptophan_synthase_alpha"/>
    <property type="match status" value="1"/>
</dbReference>
<dbReference type="PANTHER" id="PTHR43406">
    <property type="entry name" value="TRYPTOPHAN SYNTHASE, ALPHA CHAIN"/>
    <property type="match status" value="1"/>
</dbReference>
<dbReference type="EC" id="4.2.1.20" evidence="8"/>
<dbReference type="SUPFAM" id="SSF51366">
    <property type="entry name" value="Ribulose-phoshate binding barrel"/>
    <property type="match status" value="1"/>
</dbReference>
<keyword evidence="11" id="KW-1185">Reference proteome</keyword>
<comment type="catalytic activity">
    <reaction evidence="7 8">
        <text>(1S,2R)-1-C-(indol-3-yl)glycerol 3-phosphate + L-serine = D-glyceraldehyde 3-phosphate + L-tryptophan + H2O</text>
        <dbReference type="Rhea" id="RHEA:10532"/>
        <dbReference type="ChEBI" id="CHEBI:15377"/>
        <dbReference type="ChEBI" id="CHEBI:33384"/>
        <dbReference type="ChEBI" id="CHEBI:57912"/>
        <dbReference type="ChEBI" id="CHEBI:58866"/>
        <dbReference type="ChEBI" id="CHEBI:59776"/>
        <dbReference type="EC" id="4.2.1.20"/>
    </reaction>
</comment>
<evidence type="ECO:0000256" key="3">
    <source>
        <dbReference type="ARBA" id="ARBA00022605"/>
    </source>
</evidence>
<evidence type="ECO:0000256" key="1">
    <source>
        <dbReference type="ARBA" id="ARBA00004733"/>
    </source>
</evidence>
<evidence type="ECO:0000256" key="2">
    <source>
        <dbReference type="ARBA" id="ARBA00011270"/>
    </source>
</evidence>
<evidence type="ECO:0000313" key="11">
    <source>
        <dbReference type="Proteomes" id="UP000746471"/>
    </source>
</evidence>
<sequence>MIIQKVFEKHKKPLISYLMVGDGGYDKSLAYAKFLIDSGVDMLELGVPFSDPVADGEIILKAGQRALKSGADIDMVFEMAKALNSEYDVPLVIMSYLNPIFCYGYDRFFSQMAKHGIEAVIIPDLPFEERGEIEPFLKQYDVKQIAMVALNTGEERLKAIAENSTGFVYLVAVKGITGTQRPVIEAVGEVAKSIKTATKTPVVAGFGIKSSEDIEAFHQIVDGIVIASEFIRLREEGALDSIRSLIKTGK</sequence>
<evidence type="ECO:0000256" key="4">
    <source>
        <dbReference type="ARBA" id="ARBA00022822"/>
    </source>
</evidence>
<evidence type="ECO:0000256" key="6">
    <source>
        <dbReference type="ARBA" id="ARBA00023239"/>
    </source>
</evidence>
<accession>A0ABS5PKN1</accession>
<gene>
    <name evidence="8 10" type="primary">trpA</name>
    <name evidence="10" type="ORF">KHM83_03435</name>
</gene>
<comment type="caution">
    <text evidence="10">The sequence shown here is derived from an EMBL/GenBank/DDBJ whole genome shotgun (WGS) entry which is preliminary data.</text>
</comment>
<dbReference type="Pfam" id="PF00290">
    <property type="entry name" value="Trp_syntA"/>
    <property type="match status" value="1"/>
</dbReference>
<dbReference type="GO" id="GO:0004834">
    <property type="term" value="F:tryptophan synthase activity"/>
    <property type="evidence" value="ECO:0007669"/>
    <property type="project" value="UniProtKB-EC"/>
</dbReference>
<keyword evidence="5 8" id="KW-0057">Aromatic amino acid biosynthesis</keyword>
<comment type="function">
    <text evidence="8">The alpha subunit is responsible for the aldol cleavage of indoleglycerol phosphate to indole and glyceraldehyde 3-phosphate.</text>
</comment>
<name>A0ABS5PKN1_9FIRM</name>
<dbReference type="InterPro" id="IPR013785">
    <property type="entry name" value="Aldolase_TIM"/>
</dbReference>
<evidence type="ECO:0000256" key="9">
    <source>
        <dbReference type="RuleBase" id="RU003662"/>
    </source>
</evidence>
<evidence type="ECO:0000256" key="7">
    <source>
        <dbReference type="ARBA" id="ARBA00049047"/>
    </source>
</evidence>
<organism evidence="10 11">
    <name type="scientific">Fusibacter paucivorans</name>
    <dbReference type="NCBI Taxonomy" id="76009"/>
    <lineage>
        <taxon>Bacteria</taxon>
        <taxon>Bacillati</taxon>
        <taxon>Bacillota</taxon>
        <taxon>Clostridia</taxon>
        <taxon>Eubacteriales</taxon>
        <taxon>Eubacteriales Family XII. Incertae Sedis</taxon>
        <taxon>Fusibacter</taxon>
    </lineage>
</organism>
<comment type="subunit">
    <text evidence="2 8">Tetramer of two alpha and two beta chains.</text>
</comment>
<dbReference type="EMBL" id="JAHBCL010000004">
    <property type="protein sequence ID" value="MBS7525725.1"/>
    <property type="molecule type" value="Genomic_DNA"/>
</dbReference>
<proteinExistence type="inferred from homology"/>
<feature type="active site" description="Proton acceptor" evidence="8">
    <location>
        <position position="55"/>
    </location>
</feature>
<reference evidence="10 11" key="1">
    <citation type="submission" date="2021-05" db="EMBL/GenBank/DDBJ databases">
        <title>Fusibacter ferrireducens sp. nov., an anaerobic, sulfur- and Fe-reducing bacterium isolated from the mangrove sediment.</title>
        <authorList>
            <person name="Qiu D."/>
        </authorList>
    </citation>
    <scope>NUCLEOTIDE SEQUENCE [LARGE SCALE GENOMIC DNA]</scope>
    <source>
        <strain evidence="10 11">DSM 12116</strain>
    </source>
</reference>
<dbReference type="InterPro" id="IPR002028">
    <property type="entry name" value="Trp_synthase_suA"/>
</dbReference>